<dbReference type="InterPro" id="IPR027417">
    <property type="entry name" value="P-loop_NTPase"/>
</dbReference>
<name>A0ABY3RBA9_9BRAD</name>
<dbReference type="Proteomes" id="UP001431010">
    <property type="component" value="Chromosome"/>
</dbReference>
<gene>
    <name evidence="8" type="ORF">LQG66_33690</name>
</gene>
<evidence type="ECO:0000313" key="8">
    <source>
        <dbReference type="EMBL" id="UFZ04091.1"/>
    </source>
</evidence>
<dbReference type="PANTHER" id="PTHR12137">
    <property type="entry name" value="CARBOHYDRATE SULFOTRANSFERASE"/>
    <property type="match status" value="1"/>
</dbReference>
<protein>
    <submittedName>
        <fullName evidence="8">Sulfotransferase family protein</fullName>
    </submittedName>
</protein>
<dbReference type="Pfam" id="PF03567">
    <property type="entry name" value="Sulfotransfer_2"/>
    <property type="match status" value="1"/>
</dbReference>
<dbReference type="PANTHER" id="PTHR12137:SF54">
    <property type="entry name" value="CARBOHYDRATE SULFOTRANSFERASE"/>
    <property type="match status" value="1"/>
</dbReference>
<evidence type="ECO:0000256" key="4">
    <source>
        <dbReference type="ARBA" id="ARBA00022989"/>
    </source>
</evidence>
<evidence type="ECO:0000313" key="9">
    <source>
        <dbReference type="Proteomes" id="UP001431010"/>
    </source>
</evidence>
<evidence type="ECO:0000256" key="3">
    <source>
        <dbReference type="ARBA" id="ARBA00022692"/>
    </source>
</evidence>
<dbReference type="InterPro" id="IPR005331">
    <property type="entry name" value="Sulfotransferase"/>
</dbReference>
<dbReference type="Gene3D" id="3.40.50.300">
    <property type="entry name" value="P-loop containing nucleotide triphosphate hydrolases"/>
    <property type="match status" value="1"/>
</dbReference>
<keyword evidence="5" id="KW-0333">Golgi apparatus</keyword>
<evidence type="ECO:0000256" key="1">
    <source>
        <dbReference type="ARBA" id="ARBA00004323"/>
    </source>
</evidence>
<dbReference type="EMBL" id="CP088156">
    <property type="protein sequence ID" value="UFZ04091.1"/>
    <property type="molecule type" value="Genomic_DNA"/>
</dbReference>
<evidence type="ECO:0000256" key="2">
    <source>
        <dbReference type="ARBA" id="ARBA00022679"/>
    </source>
</evidence>
<organism evidence="8 9">
    <name type="scientific">Bradyrhizobium ontarionense</name>
    <dbReference type="NCBI Taxonomy" id="2898149"/>
    <lineage>
        <taxon>Bacteria</taxon>
        <taxon>Pseudomonadati</taxon>
        <taxon>Pseudomonadota</taxon>
        <taxon>Alphaproteobacteria</taxon>
        <taxon>Hyphomicrobiales</taxon>
        <taxon>Nitrobacteraceae</taxon>
        <taxon>Bradyrhizobium</taxon>
    </lineage>
</organism>
<proteinExistence type="predicted"/>
<keyword evidence="9" id="KW-1185">Reference proteome</keyword>
<keyword evidence="6" id="KW-0472">Membrane</keyword>
<evidence type="ECO:0000256" key="7">
    <source>
        <dbReference type="ARBA" id="ARBA00023180"/>
    </source>
</evidence>
<comment type="subcellular location">
    <subcellularLocation>
        <location evidence="1">Golgi apparatus membrane</location>
        <topology evidence="1">Single-pass type II membrane protein</topology>
    </subcellularLocation>
</comment>
<reference evidence="8" key="1">
    <citation type="journal article" date="2024" name="Antonie Van Leeuwenhoek">
        <title>Bradyrhizobium ontarionense sp. nov., a novel bacterial symbiont isolated from Aeschynomene indica (Indian jointvetch), harbours photosynthesis, nitrogen fixation and nitrous oxide (N2O) reductase genes.</title>
        <authorList>
            <person name="Bromfield E.S.P."/>
            <person name="Cloutier S."/>
        </authorList>
    </citation>
    <scope>NUCLEOTIDE SEQUENCE</scope>
    <source>
        <strain evidence="8">A19</strain>
    </source>
</reference>
<sequence>MMICHSHRFIFVHVPKTSGTSIKDALGQAIYGAGSAPEFLISPNPHYPPAYTASVEEHITATKLAASLPADVWDSYFKFGFVRNPFSWLVSNYFFFLRDRTDHPAHEFLKSQGFSGAVRFFLDAAKGASAVEGMHLRQSYFLCDGAGKSLVDFIGKYETLGADFHQICERVGIQPPPLPKLNQTRHRPFGDYYDETLRSLVYQGMIEDFRAFEYSSSW</sequence>
<dbReference type="RefSeq" id="WP_231320103.1">
    <property type="nucleotide sequence ID" value="NZ_CP088156.1"/>
</dbReference>
<dbReference type="InterPro" id="IPR018011">
    <property type="entry name" value="Carb_sulfotrans_8-10"/>
</dbReference>
<keyword evidence="3" id="KW-0812">Transmembrane</keyword>
<dbReference type="SUPFAM" id="SSF52540">
    <property type="entry name" value="P-loop containing nucleoside triphosphate hydrolases"/>
    <property type="match status" value="1"/>
</dbReference>
<accession>A0ABY3RBA9</accession>
<keyword evidence="7" id="KW-0325">Glycoprotein</keyword>
<keyword evidence="2" id="KW-0808">Transferase</keyword>
<keyword evidence="4" id="KW-1133">Transmembrane helix</keyword>
<evidence type="ECO:0000256" key="5">
    <source>
        <dbReference type="ARBA" id="ARBA00023034"/>
    </source>
</evidence>
<evidence type="ECO:0000256" key="6">
    <source>
        <dbReference type="ARBA" id="ARBA00023136"/>
    </source>
</evidence>